<evidence type="ECO:0000259" key="8">
    <source>
        <dbReference type="PROSITE" id="PS50011"/>
    </source>
</evidence>
<feature type="domain" description="Protein kinase" evidence="8">
    <location>
        <begin position="1"/>
        <end position="178"/>
    </location>
</feature>
<dbReference type="InterPro" id="IPR050660">
    <property type="entry name" value="NEK_Ser/Thr_kinase"/>
</dbReference>
<keyword evidence="7" id="KW-1133">Transmembrane helix</keyword>
<dbReference type="Proteomes" id="UP001142292">
    <property type="component" value="Unassembled WGS sequence"/>
</dbReference>
<evidence type="ECO:0000256" key="1">
    <source>
        <dbReference type="ARBA" id="ARBA00012513"/>
    </source>
</evidence>
<dbReference type="EMBL" id="BSEL01000012">
    <property type="protein sequence ID" value="GLJ70520.1"/>
    <property type="molecule type" value="Genomic_DNA"/>
</dbReference>
<organism evidence="9 10">
    <name type="scientific">Nocardioides luteus</name>
    <dbReference type="NCBI Taxonomy" id="1844"/>
    <lineage>
        <taxon>Bacteria</taxon>
        <taxon>Bacillati</taxon>
        <taxon>Actinomycetota</taxon>
        <taxon>Actinomycetes</taxon>
        <taxon>Propionibacteriales</taxon>
        <taxon>Nocardioidaceae</taxon>
        <taxon>Nocardioides</taxon>
    </lineage>
</organism>
<gene>
    <name evidence="9" type="ORF">GCM10017579_45560</name>
</gene>
<evidence type="ECO:0000256" key="4">
    <source>
        <dbReference type="ARBA" id="ARBA00022777"/>
    </source>
</evidence>
<protein>
    <recommendedName>
        <fullName evidence="1">non-specific serine/threonine protein kinase</fullName>
        <ecNumber evidence="1">2.7.11.1</ecNumber>
    </recommendedName>
</protein>
<evidence type="ECO:0000256" key="7">
    <source>
        <dbReference type="SAM" id="Phobius"/>
    </source>
</evidence>
<evidence type="ECO:0000313" key="9">
    <source>
        <dbReference type="EMBL" id="GLJ70520.1"/>
    </source>
</evidence>
<keyword evidence="3" id="KW-0547">Nucleotide-binding</keyword>
<accession>A0ABQ5T2K6</accession>
<dbReference type="InterPro" id="IPR013587">
    <property type="entry name" value="Nitrate/nitrite_sensing"/>
</dbReference>
<dbReference type="Gene3D" id="1.10.510.10">
    <property type="entry name" value="Transferase(Phosphotransferase) domain 1"/>
    <property type="match status" value="1"/>
</dbReference>
<name>A0ABQ5T2K6_9ACTN</name>
<evidence type="ECO:0000256" key="3">
    <source>
        <dbReference type="ARBA" id="ARBA00022741"/>
    </source>
</evidence>
<evidence type="ECO:0000313" key="10">
    <source>
        <dbReference type="Proteomes" id="UP001142292"/>
    </source>
</evidence>
<dbReference type="SMART" id="SM00220">
    <property type="entry name" value="S_TKc"/>
    <property type="match status" value="1"/>
</dbReference>
<reference evidence="9" key="2">
    <citation type="submission" date="2023-01" db="EMBL/GenBank/DDBJ databases">
        <authorList>
            <person name="Sun Q."/>
            <person name="Evtushenko L."/>
        </authorList>
    </citation>
    <scope>NUCLEOTIDE SEQUENCE</scope>
    <source>
        <strain evidence="9">VKM Ac-1246</strain>
    </source>
</reference>
<feature type="transmembrane region" description="Helical" evidence="7">
    <location>
        <begin position="201"/>
        <end position="222"/>
    </location>
</feature>
<comment type="caution">
    <text evidence="9">The sequence shown here is derived from an EMBL/GenBank/DDBJ whole genome shotgun (WGS) entry which is preliminary data.</text>
</comment>
<proteinExistence type="predicted"/>
<keyword evidence="2" id="KW-0808">Transferase</keyword>
<evidence type="ECO:0000256" key="5">
    <source>
        <dbReference type="ARBA" id="ARBA00022840"/>
    </source>
</evidence>
<evidence type="ECO:0000256" key="6">
    <source>
        <dbReference type="SAM" id="MobiDB-lite"/>
    </source>
</evidence>
<feature type="transmembrane region" description="Helical" evidence="7">
    <location>
        <begin position="507"/>
        <end position="528"/>
    </location>
</feature>
<dbReference type="PANTHER" id="PTHR43671:SF13">
    <property type="entry name" value="SERINE_THREONINE-PROTEIN KINASE NEK2"/>
    <property type="match status" value="1"/>
</dbReference>
<dbReference type="InterPro" id="IPR011009">
    <property type="entry name" value="Kinase-like_dom_sf"/>
</dbReference>
<sequence length="537" mass="57449">MRFRPPRAGRQHVNRSTGQDGPAPDSHSLAARLARGHRISADEASDIVGQIARVLMGGHAEGQVHGDIRPATIGFGKDGRAVLVAAPPPRPGESMAYLSPEQIQRQRVGTPTDIYSLGAVFFEMLAGRPPYAGPDPERVGSVVTVPGQIDGIVTAMLAENPGARPQAEEVVTVLESELTAPPKKIVRTTSAKARRARAAPALVGVLMLLLLPGLVLGGWSAVRAGETRARLGDAEPLAEILPSSVALAFDLSIERDALRGGGRVPEEFLAVTDESIEAWTAAVKRLERGGDPGPRRRTERTAAALERLSEFRSAIRSGDRTNISADLATYTNAVNGLFDLTAELPTFDEEDLARQARNLEAIGPVAEVLGFERKIMANALRRGRISDRAIAELRAAQSSWATNSESIYREAEPGTRQALDAISARSFEYGSYSVPSQRVVLRVLNARAVGDVVEQLEDGGEGTSADQVWLADAATFVQDLRNVVVDAAQKLADDITREHDEAKSRTIAWGTFTGVMLAVLVALGVVLLRSRGRSVDA</sequence>
<dbReference type="EC" id="2.7.11.1" evidence="1"/>
<dbReference type="PROSITE" id="PS50011">
    <property type="entry name" value="PROTEIN_KINASE_DOM"/>
    <property type="match status" value="1"/>
</dbReference>
<keyword evidence="7" id="KW-0472">Membrane</keyword>
<feature type="region of interest" description="Disordered" evidence="6">
    <location>
        <begin position="1"/>
        <end position="25"/>
    </location>
</feature>
<dbReference type="SUPFAM" id="SSF56112">
    <property type="entry name" value="Protein kinase-like (PK-like)"/>
    <property type="match status" value="1"/>
</dbReference>
<keyword evidence="5" id="KW-0067">ATP-binding</keyword>
<dbReference type="PANTHER" id="PTHR43671">
    <property type="entry name" value="SERINE/THREONINE-PROTEIN KINASE NEK"/>
    <property type="match status" value="1"/>
</dbReference>
<dbReference type="Pfam" id="PF08376">
    <property type="entry name" value="NIT"/>
    <property type="match status" value="1"/>
</dbReference>
<keyword evidence="10" id="KW-1185">Reference proteome</keyword>
<dbReference type="InterPro" id="IPR000719">
    <property type="entry name" value="Prot_kinase_dom"/>
</dbReference>
<keyword evidence="7" id="KW-0812">Transmembrane</keyword>
<feature type="compositionally biased region" description="Basic residues" evidence="6">
    <location>
        <begin position="1"/>
        <end position="13"/>
    </location>
</feature>
<keyword evidence="4" id="KW-0418">Kinase</keyword>
<dbReference type="RefSeq" id="WP_189119765.1">
    <property type="nucleotide sequence ID" value="NZ_BMRK01000014.1"/>
</dbReference>
<reference evidence="9" key="1">
    <citation type="journal article" date="2014" name="Int. J. Syst. Evol. Microbiol.">
        <title>Complete genome of a new Firmicutes species belonging to the dominant human colonic microbiota ('Ruminococcus bicirculans') reveals two chromosomes and a selective capacity to utilize plant glucans.</title>
        <authorList>
            <consortium name="NISC Comparative Sequencing Program"/>
            <person name="Wegmann U."/>
            <person name="Louis P."/>
            <person name="Goesmann A."/>
            <person name="Henrissat B."/>
            <person name="Duncan S.H."/>
            <person name="Flint H.J."/>
        </authorList>
    </citation>
    <scope>NUCLEOTIDE SEQUENCE</scope>
    <source>
        <strain evidence="9">VKM Ac-1246</strain>
    </source>
</reference>
<evidence type="ECO:0000256" key="2">
    <source>
        <dbReference type="ARBA" id="ARBA00022679"/>
    </source>
</evidence>